<evidence type="ECO:0000313" key="3">
    <source>
        <dbReference type="EMBL" id="MDY2586343.1"/>
    </source>
</evidence>
<feature type="chain" id="PRO_5047141045" evidence="2">
    <location>
        <begin position="22"/>
        <end position="758"/>
    </location>
</feature>
<sequence length="758" mass="82285">MKKNYYLLLLLLSCALNFGFGQSIFSNTIDGIDPNNDNPFITGQVVDANITVSGIGRSTGITGNNATNRYNARNWNTASIDLTKYFEFTLNPNAGYEIDFISFEYTGQRSATGPTDVAFRSSVDGYSTNIGTPIITGNTIDLSGVNYQDITTAITFRIYAWNASTAAGTYSINDFTFNGVVTSLPCSTTTTWTNTGWDNGVPDINTSVILDFNYDTTDNGNINACELTINAGSTLRITDNSFVNVKNNIVADGDIILESQGAVVQIEDAATTTGTGTITVQKFTTQVNGPLEYTYWSSPVNGETIENTFGVVPTSRRFFFNAANFEDLLTEVDNTGVFNAGQDDIDDTGDAWQLATGIMAPGIGYATTVSPFLMFPTQQQFNFVGPFNNGTYQTTLVNDSGGLYNDWNFIGNPYPSAIDTDVFFTVNAGIVNNIYLWSQATAADANAQGNDGQNFSSADYAIISASGVNTAGGDLIMPNDYVPSGQGFFVEALTAGPVTFNNSMRVTGNNDQFFRNANSTNSNRQVLWLNLRSDNGVAKQIAIAHIDGATDLDDGTFYDVKVNGASAAYAKLYSTINDDSDNEYVIQCKSPSSLDLDEIIPLGFENNIDSPTIFTISIAQFEGDFYNNNEIYLKDNLLNTTHNLNASDYSFTSETGIFNSRFEIVFNNSVLSIDDNVANGNDLTISELNNGEVRLKVSNPFTIKTVEILDILGRQIYKLNGNSAVEVYNLSKLSNAAYIAKVTLSNGQTISKKAIKRQ</sequence>
<evidence type="ECO:0000256" key="1">
    <source>
        <dbReference type="ARBA" id="ARBA00022729"/>
    </source>
</evidence>
<dbReference type="NCBIfam" id="TIGR04183">
    <property type="entry name" value="Por_Secre_tail"/>
    <property type="match status" value="1"/>
</dbReference>
<gene>
    <name evidence="3" type="ORF">SNF14_03245</name>
</gene>
<comment type="caution">
    <text evidence="3">The sequence shown here is derived from an EMBL/GenBank/DDBJ whole genome shotgun (WGS) entry which is preliminary data.</text>
</comment>
<evidence type="ECO:0000256" key="2">
    <source>
        <dbReference type="SAM" id="SignalP"/>
    </source>
</evidence>
<name>A0ABU5EJE1_9FLAO</name>
<feature type="signal peptide" evidence="2">
    <location>
        <begin position="1"/>
        <end position="21"/>
    </location>
</feature>
<accession>A0ABU5EJE1</accession>
<dbReference type="Proteomes" id="UP001285855">
    <property type="component" value="Unassembled WGS sequence"/>
</dbReference>
<keyword evidence="4" id="KW-1185">Reference proteome</keyword>
<dbReference type="RefSeq" id="WP_320554716.1">
    <property type="nucleotide sequence ID" value="NZ_JAXDAE010000002.1"/>
</dbReference>
<organism evidence="3 4">
    <name type="scientific">Winogradskyella aquimaris</name>
    <dbReference type="NCBI Taxonomy" id="864074"/>
    <lineage>
        <taxon>Bacteria</taxon>
        <taxon>Pseudomonadati</taxon>
        <taxon>Bacteroidota</taxon>
        <taxon>Flavobacteriia</taxon>
        <taxon>Flavobacteriales</taxon>
        <taxon>Flavobacteriaceae</taxon>
        <taxon>Winogradskyella</taxon>
    </lineage>
</organism>
<evidence type="ECO:0000313" key="4">
    <source>
        <dbReference type="Proteomes" id="UP001285855"/>
    </source>
</evidence>
<reference evidence="3 4" key="1">
    <citation type="submission" date="2023-11" db="EMBL/GenBank/DDBJ databases">
        <title>Winogradskyella pelagius sp. nov., isolated from coastal sediment.</title>
        <authorList>
            <person name="Li F."/>
        </authorList>
    </citation>
    <scope>NUCLEOTIDE SEQUENCE [LARGE SCALE GENOMIC DNA]</scope>
    <source>
        <strain evidence="3 4">KCTC 23502</strain>
    </source>
</reference>
<proteinExistence type="predicted"/>
<protein>
    <submittedName>
        <fullName evidence="3">T9SS type A sorting domain-containing protein</fullName>
    </submittedName>
</protein>
<dbReference type="InterPro" id="IPR026444">
    <property type="entry name" value="Secre_tail"/>
</dbReference>
<keyword evidence="1 2" id="KW-0732">Signal</keyword>
<dbReference type="EMBL" id="JAXDAE010000002">
    <property type="protein sequence ID" value="MDY2586343.1"/>
    <property type="molecule type" value="Genomic_DNA"/>
</dbReference>